<keyword evidence="2" id="KW-1185">Reference proteome</keyword>
<reference evidence="1 2" key="1">
    <citation type="submission" date="2020-03" db="EMBL/GenBank/DDBJ databases">
        <title>Whole genome shotgun sequence of Phytohabitans rumicis NBRC 108638.</title>
        <authorList>
            <person name="Komaki H."/>
            <person name="Tamura T."/>
        </authorList>
    </citation>
    <scope>NUCLEOTIDE SEQUENCE [LARGE SCALE GENOMIC DNA]</scope>
    <source>
        <strain evidence="1 2">NBRC 108638</strain>
    </source>
</reference>
<reference evidence="1 2" key="2">
    <citation type="submission" date="2020-03" db="EMBL/GenBank/DDBJ databases">
        <authorList>
            <person name="Ichikawa N."/>
            <person name="Kimura A."/>
            <person name="Kitahashi Y."/>
            <person name="Uohara A."/>
        </authorList>
    </citation>
    <scope>NUCLEOTIDE SEQUENCE [LARGE SCALE GENOMIC DNA]</scope>
    <source>
        <strain evidence="1 2">NBRC 108638</strain>
    </source>
</reference>
<comment type="caution">
    <text evidence="1">The sequence shown here is derived from an EMBL/GenBank/DDBJ whole genome shotgun (WGS) entry which is preliminary data.</text>
</comment>
<dbReference type="Gene3D" id="3.40.1080.10">
    <property type="entry name" value="Glutaconate Coenzyme A-transferase"/>
    <property type="match status" value="1"/>
</dbReference>
<dbReference type="AlphaFoldDB" id="A0A6V8L591"/>
<dbReference type="RefSeq" id="WP_281368856.1">
    <property type="nucleotide sequence ID" value="NZ_BAABJB010000029.1"/>
</dbReference>
<dbReference type="Pfam" id="PF01144">
    <property type="entry name" value="CoA_trans"/>
    <property type="match status" value="1"/>
</dbReference>
<dbReference type="PANTHER" id="PTHR13707:SF57">
    <property type="entry name" value="SUCCINYL-COA:3-KETOACID COENZYME A TRANSFERASE SUBUNIT B-RELATED"/>
    <property type="match status" value="1"/>
</dbReference>
<proteinExistence type="predicted"/>
<dbReference type="SUPFAM" id="SSF100950">
    <property type="entry name" value="NagB/RpiA/CoA transferase-like"/>
    <property type="match status" value="1"/>
</dbReference>
<dbReference type="Proteomes" id="UP000482960">
    <property type="component" value="Unassembled WGS sequence"/>
</dbReference>
<evidence type="ECO:0008006" key="3">
    <source>
        <dbReference type="Google" id="ProtNLM"/>
    </source>
</evidence>
<dbReference type="InterPro" id="IPR004165">
    <property type="entry name" value="CoA_trans_fam_I"/>
</dbReference>
<protein>
    <recommendedName>
        <fullName evidence="3">Succinyl-CoA--3-ketoacid-CoA transferase</fullName>
    </recommendedName>
</protein>
<dbReference type="EMBL" id="BLPG01000001">
    <property type="protein sequence ID" value="GFJ87815.1"/>
    <property type="molecule type" value="Genomic_DNA"/>
</dbReference>
<name>A0A6V8L591_9ACTN</name>
<accession>A0A6V8L591</accession>
<evidence type="ECO:0000313" key="1">
    <source>
        <dbReference type="EMBL" id="GFJ87815.1"/>
    </source>
</evidence>
<evidence type="ECO:0000313" key="2">
    <source>
        <dbReference type="Proteomes" id="UP000482960"/>
    </source>
</evidence>
<sequence length="72" mass="7164">MTAIAAGGASRGKHELAAAIAADIPRGAYVNLGIGLPTLVADHVATDANVVLHTENGMLHMGPAAEGSHVDP</sequence>
<gene>
    <name evidence="1" type="ORF">Prum_014570</name>
</gene>
<organism evidence="1 2">
    <name type="scientific">Phytohabitans rumicis</name>
    <dbReference type="NCBI Taxonomy" id="1076125"/>
    <lineage>
        <taxon>Bacteria</taxon>
        <taxon>Bacillati</taxon>
        <taxon>Actinomycetota</taxon>
        <taxon>Actinomycetes</taxon>
        <taxon>Micromonosporales</taxon>
        <taxon>Micromonosporaceae</taxon>
    </lineage>
</organism>
<dbReference type="PANTHER" id="PTHR13707">
    <property type="entry name" value="KETOACID-COENZYME A TRANSFERASE"/>
    <property type="match status" value="1"/>
</dbReference>
<dbReference type="GO" id="GO:0008410">
    <property type="term" value="F:CoA-transferase activity"/>
    <property type="evidence" value="ECO:0007669"/>
    <property type="project" value="InterPro"/>
</dbReference>
<dbReference type="InterPro" id="IPR037171">
    <property type="entry name" value="NagB/RpiA_transferase-like"/>
</dbReference>